<dbReference type="GO" id="GO:0003700">
    <property type="term" value="F:DNA-binding transcription factor activity"/>
    <property type="evidence" value="ECO:0007669"/>
    <property type="project" value="TreeGrafter"/>
</dbReference>
<dbReference type="GO" id="GO:0000976">
    <property type="term" value="F:transcription cis-regulatory region binding"/>
    <property type="evidence" value="ECO:0007669"/>
    <property type="project" value="TreeGrafter"/>
</dbReference>
<dbReference type="EMBL" id="PGFB01000005">
    <property type="protein sequence ID" value="PJJ55791.1"/>
    <property type="molecule type" value="Genomic_DNA"/>
</dbReference>
<dbReference type="InterPro" id="IPR028082">
    <property type="entry name" value="Peripla_BP_I"/>
</dbReference>
<dbReference type="Gene3D" id="1.10.260.40">
    <property type="entry name" value="lambda repressor-like DNA-binding domains"/>
    <property type="match status" value="1"/>
</dbReference>
<evidence type="ECO:0000256" key="1">
    <source>
        <dbReference type="ARBA" id="ARBA00023015"/>
    </source>
</evidence>
<name>A0A2M9BCW3_9MICO</name>
<dbReference type="SUPFAM" id="SSF53822">
    <property type="entry name" value="Periplasmic binding protein-like I"/>
    <property type="match status" value="1"/>
</dbReference>
<dbReference type="Proteomes" id="UP000230161">
    <property type="component" value="Unassembled WGS sequence"/>
</dbReference>
<dbReference type="SUPFAM" id="SSF47413">
    <property type="entry name" value="lambda repressor-like DNA-binding domains"/>
    <property type="match status" value="1"/>
</dbReference>
<dbReference type="Pfam" id="PF00356">
    <property type="entry name" value="LacI"/>
    <property type="match status" value="1"/>
</dbReference>
<evidence type="ECO:0000256" key="2">
    <source>
        <dbReference type="ARBA" id="ARBA00023125"/>
    </source>
</evidence>
<dbReference type="CDD" id="cd06267">
    <property type="entry name" value="PBP1_LacI_sugar_binding-like"/>
    <property type="match status" value="1"/>
</dbReference>
<dbReference type="Gene3D" id="3.40.50.2300">
    <property type="match status" value="2"/>
</dbReference>
<keyword evidence="1" id="KW-0805">Transcription regulation</keyword>
<dbReference type="AlphaFoldDB" id="A0A2M9BCW3"/>
<dbReference type="CDD" id="cd01392">
    <property type="entry name" value="HTH_LacI"/>
    <property type="match status" value="1"/>
</dbReference>
<gene>
    <name evidence="5" type="ORF">CLV54_3145</name>
</gene>
<dbReference type="InterPro" id="IPR046335">
    <property type="entry name" value="LacI/GalR-like_sensor"/>
</dbReference>
<dbReference type="InterPro" id="IPR000843">
    <property type="entry name" value="HTH_LacI"/>
</dbReference>
<evidence type="ECO:0000256" key="3">
    <source>
        <dbReference type="ARBA" id="ARBA00023163"/>
    </source>
</evidence>
<protein>
    <submittedName>
        <fullName evidence="5">LacI family transcriptional regulator</fullName>
    </submittedName>
</protein>
<evidence type="ECO:0000313" key="5">
    <source>
        <dbReference type="EMBL" id="PJJ55791.1"/>
    </source>
</evidence>
<proteinExistence type="predicted"/>
<evidence type="ECO:0000313" key="6">
    <source>
        <dbReference type="Proteomes" id="UP000230161"/>
    </source>
</evidence>
<dbReference type="RefSeq" id="WP_100345878.1">
    <property type="nucleotide sequence ID" value="NZ_PGFB01000005.1"/>
</dbReference>
<keyword evidence="2" id="KW-0238">DNA-binding</keyword>
<dbReference type="Pfam" id="PF13377">
    <property type="entry name" value="Peripla_BP_3"/>
    <property type="match status" value="1"/>
</dbReference>
<dbReference type="PANTHER" id="PTHR30146:SF109">
    <property type="entry name" value="HTH-TYPE TRANSCRIPTIONAL REGULATOR GALS"/>
    <property type="match status" value="1"/>
</dbReference>
<keyword evidence="6" id="KW-1185">Reference proteome</keyword>
<dbReference type="InterPro" id="IPR010982">
    <property type="entry name" value="Lambda_DNA-bd_dom_sf"/>
</dbReference>
<evidence type="ECO:0000259" key="4">
    <source>
        <dbReference type="PROSITE" id="PS50932"/>
    </source>
</evidence>
<dbReference type="OrthoDB" id="3595338at2"/>
<comment type="caution">
    <text evidence="5">The sequence shown here is derived from an EMBL/GenBank/DDBJ whole genome shotgun (WGS) entry which is preliminary data.</text>
</comment>
<dbReference type="SMART" id="SM00354">
    <property type="entry name" value="HTH_LACI"/>
    <property type="match status" value="1"/>
</dbReference>
<feature type="domain" description="HTH lacI-type" evidence="4">
    <location>
        <begin position="5"/>
        <end position="59"/>
    </location>
</feature>
<dbReference type="PANTHER" id="PTHR30146">
    <property type="entry name" value="LACI-RELATED TRANSCRIPTIONAL REPRESSOR"/>
    <property type="match status" value="1"/>
</dbReference>
<keyword evidence="3" id="KW-0804">Transcription</keyword>
<sequence length="331" mass="35582">MSHSPTMNDVARVAQVALKTVSRYVNGATNIDPVLSDRIAAAIEELGYRRNLAAASIRPGWTSKMVGLIVSDLANPYYSVLARAIEEELGQAGYMLIVASSEEDGGRHDRLVDRLIEQRVDGLIIVPPQHAGRDWASIPPPIPPIVFLDRPGSHVAADTVLTQNVEGAATATKALLDTGAKNVAFVGDSLEIFTIRERYRGYEQALIERGLEPDPRLRFDTAHSSEQATIAVDAILADGTADAVFAANNRASIGALLSFNAHDRHLPLIGFDDFEAAPLSSPPVSVVGPDMERMGKDAAVLLLARLRGTDAPFAEHVLSADLILRGSERAR</sequence>
<reference evidence="5 6" key="1">
    <citation type="submission" date="2017-11" db="EMBL/GenBank/DDBJ databases">
        <title>Genomic Encyclopedia of Archaeal and Bacterial Type Strains, Phase II (KMG-II): From Individual Species to Whole Genera.</title>
        <authorList>
            <person name="Goeker M."/>
        </authorList>
    </citation>
    <scope>NUCLEOTIDE SEQUENCE [LARGE SCALE GENOMIC DNA]</scope>
    <source>
        <strain evidence="5 6">DSM 25625</strain>
    </source>
</reference>
<accession>A0A2M9BCW3</accession>
<dbReference type="PROSITE" id="PS50932">
    <property type="entry name" value="HTH_LACI_2"/>
    <property type="match status" value="1"/>
</dbReference>
<organism evidence="5 6">
    <name type="scientific">Compostimonas suwonensis</name>
    <dbReference type="NCBI Taxonomy" id="1048394"/>
    <lineage>
        <taxon>Bacteria</taxon>
        <taxon>Bacillati</taxon>
        <taxon>Actinomycetota</taxon>
        <taxon>Actinomycetes</taxon>
        <taxon>Micrococcales</taxon>
        <taxon>Microbacteriaceae</taxon>
        <taxon>Compostimonas</taxon>
    </lineage>
</organism>